<feature type="region of interest" description="Disordered" evidence="1">
    <location>
        <begin position="58"/>
        <end position="81"/>
    </location>
</feature>
<feature type="compositionally biased region" description="Basic and acidic residues" evidence="1">
    <location>
        <begin position="70"/>
        <end position="81"/>
    </location>
</feature>
<dbReference type="InterPro" id="IPR045597">
    <property type="entry name" value="DUF6458"/>
</dbReference>
<dbReference type="EMBL" id="AWQS01000010">
    <property type="protein sequence ID" value="EWT07494.1"/>
    <property type="molecule type" value="Genomic_DNA"/>
</dbReference>
<keyword evidence="5" id="KW-1185">Reference proteome</keyword>
<reference evidence="5" key="1">
    <citation type="submission" date="2013-08" db="EMBL/GenBank/DDBJ databases">
        <title>Intrasporangium oryzae NRRL B-24470.</title>
        <authorList>
            <person name="Liu H."/>
            <person name="Wang G."/>
        </authorList>
    </citation>
    <scope>NUCLEOTIDE SEQUENCE [LARGE SCALE GENOMIC DNA]</scope>
    <source>
        <strain evidence="5">Q5-1</strain>
    </source>
</reference>
<comment type="caution">
    <text evidence="4">The sequence shown here is derived from an EMBL/GenBank/DDBJ whole genome shotgun (WGS) entry which is preliminary data.</text>
</comment>
<dbReference type="OrthoDB" id="4870732at2"/>
<protein>
    <recommendedName>
        <fullName evidence="3">DUF6458 domain-containing protein</fullName>
    </recommendedName>
</protein>
<feature type="transmembrane region" description="Helical" evidence="2">
    <location>
        <begin position="27"/>
        <end position="45"/>
    </location>
</feature>
<evidence type="ECO:0000256" key="2">
    <source>
        <dbReference type="SAM" id="Phobius"/>
    </source>
</evidence>
<evidence type="ECO:0000256" key="1">
    <source>
        <dbReference type="SAM" id="MobiDB-lite"/>
    </source>
</evidence>
<keyword evidence="2" id="KW-0472">Membrane</keyword>
<evidence type="ECO:0000313" key="5">
    <source>
        <dbReference type="Proteomes" id="UP000019494"/>
    </source>
</evidence>
<dbReference type="Proteomes" id="UP000019494">
    <property type="component" value="Unassembled WGS sequence"/>
</dbReference>
<accession>W9GUH4</accession>
<gene>
    <name evidence="4" type="ORF">N864_04160</name>
</gene>
<organism evidence="4 5">
    <name type="scientific">Intrasporangium chromatireducens Q5-1</name>
    <dbReference type="NCBI Taxonomy" id="584657"/>
    <lineage>
        <taxon>Bacteria</taxon>
        <taxon>Bacillati</taxon>
        <taxon>Actinomycetota</taxon>
        <taxon>Actinomycetes</taxon>
        <taxon>Micrococcales</taxon>
        <taxon>Intrasporangiaceae</taxon>
        <taxon>Intrasporangium</taxon>
    </lineage>
</organism>
<dbReference type="RefSeq" id="WP_051518097.1">
    <property type="nucleotide sequence ID" value="NZ_AWQS01000010.1"/>
</dbReference>
<keyword evidence="2" id="KW-0812">Transmembrane</keyword>
<proteinExistence type="predicted"/>
<keyword evidence="2" id="KW-1133">Transmembrane helix</keyword>
<dbReference type="AlphaFoldDB" id="W9GUH4"/>
<name>W9GUH4_9MICO</name>
<sequence>MGAGVTLAVLGAILAFAVRATPPGLDLHVVGVIFMVAGAALIVHARRGSRRERVITRVEQPSDPSLAPHTIRETIRDVDPE</sequence>
<evidence type="ECO:0000313" key="4">
    <source>
        <dbReference type="EMBL" id="EWT07494.1"/>
    </source>
</evidence>
<evidence type="ECO:0000259" key="3">
    <source>
        <dbReference type="Pfam" id="PF20059"/>
    </source>
</evidence>
<feature type="domain" description="DUF6458" evidence="3">
    <location>
        <begin position="2"/>
        <end position="46"/>
    </location>
</feature>
<dbReference type="Pfam" id="PF20059">
    <property type="entry name" value="DUF6458"/>
    <property type="match status" value="1"/>
</dbReference>